<dbReference type="Gene3D" id="3.55.40.10">
    <property type="entry name" value="minor pseudopilin epsh domain"/>
    <property type="match status" value="1"/>
</dbReference>
<evidence type="ECO:0000259" key="12">
    <source>
        <dbReference type="Pfam" id="PF12019"/>
    </source>
</evidence>
<dbReference type="InterPro" id="IPR045584">
    <property type="entry name" value="Pilin-like"/>
</dbReference>
<evidence type="ECO:0000256" key="10">
    <source>
        <dbReference type="ARBA" id="ARBA00030775"/>
    </source>
</evidence>
<accession>A0A1H1VAF4</accession>
<dbReference type="Pfam" id="PF12019">
    <property type="entry name" value="GspH"/>
    <property type="match status" value="1"/>
</dbReference>
<evidence type="ECO:0000256" key="9">
    <source>
        <dbReference type="ARBA" id="ARBA00025772"/>
    </source>
</evidence>
<organism evidence="13 14">
    <name type="scientific">Pseudomonas oryzae</name>
    <dbReference type="NCBI Taxonomy" id="1392877"/>
    <lineage>
        <taxon>Bacteria</taxon>
        <taxon>Pseudomonadati</taxon>
        <taxon>Pseudomonadota</taxon>
        <taxon>Gammaproteobacteria</taxon>
        <taxon>Pseudomonadales</taxon>
        <taxon>Pseudomonadaceae</taxon>
        <taxon>Pseudomonas</taxon>
    </lineage>
</organism>
<evidence type="ECO:0000256" key="7">
    <source>
        <dbReference type="ARBA" id="ARBA00022989"/>
    </source>
</evidence>
<dbReference type="InterPro" id="IPR022346">
    <property type="entry name" value="T2SS_GspH"/>
</dbReference>
<name>A0A1H1VAF4_9PSED</name>
<dbReference type="NCBIfam" id="TIGR02532">
    <property type="entry name" value="IV_pilin_GFxxxE"/>
    <property type="match status" value="1"/>
</dbReference>
<evidence type="ECO:0000256" key="1">
    <source>
        <dbReference type="ARBA" id="ARBA00004377"/>
    </source>
</evidence>
<keyword evidence="4" id="KW-0488">Methylation</keyword>
<proteinExistence type="inferred from homology"/>
<dbReference type="RefSeq" id="WP_090349427.1">
    <property type="nucleotide sequence ID" value="NZ_LT629751.1"/>
</dbReference>
<keyword evidence="3" id="KW-1003">Cell membrane</keyword>
<dbReference type="InterPro" id="IPR012902">
    <property type="entry name" value="N_methyl_site"/>
</dbReference>
<dbReference type="OrthoDB" id="6120962at2"/>
<gene>
    <name evidence="13" type="ORF">SAMN05216221_2713</name>
</gene>
<dbReference type="Proteomes" id="UP000243359">
    <property type="component" value="Chromosome I"/>
</dbReference>
<evidence type="ECO:0000313" key="14">
    <source>
        <dbReference type="Proteomes" id="UP000243359"/>
    </source>
</evidence>
<feature type="domain" description="General secretion pathway GspH" evidence="12">
    <location>
        <begin position="62"/>
        <end position="167"/>
    </location>
</feature>
<evidence type="ECO:0000256" key="11">
    <source>
        <dbReference type="SAM" id="Phobius"/>
    </source>
</evidence>
<dbReference type="AlphaFoldDB" id="A0A1H1VAF4"/>
<keyword evidence="7 11" id="KW-1133">Transmembrane helix</keyword>
<feature type="transmembrane region" description="Helical" evidence="11">
    <location>
        <begin position="28"/>
        <end position="49"/>
    </location>
</feature>
<protein>
    <recommendedName>
        <fullName evidence="2">Type II secretion system protein H</fullName>
    </recommendedName>
    <alternativeName>
        <fullName evidence="10">General secretion pathway protein H</fullName>
    </alternativeName>
</protein>
<evidence type="ECO:0000256" key="2">
    <source>
        <dbReference type="ARBA" id="ARBA00021549"/>
    </source>
</evidence>
<keyword evidence="14" id="KW-1185">Reference proteome</keyword>
<dbReference type="SUPFAM" id="SSF54523">
    <property type="entry name" value="Pili subunits"/>
    <property type="match status" value="1"/>
</dbReference>
<keyword evidence="5" id="KW-0997">Cell inner membrane</keyword>
<evidence type="ECO:0000256" key="8">
    <source>
        <dbReference type="ARBA" id="ARBA00023136"/>
    </source>
</evidence>
<dbReference type="EMBL" id="LT629751">
    <property type="protein sequence ID" value="SDS81742.1"/>
    <property type="molecule type" value="Genomic_DNA"/>
</dbReference>
<evidence type="ECO:0000256" key="4">
    <source>
        <dbReference type="ARBA" id="ARBA00022481"/>
    </source>
</evidence>
<reference evidence="14" key="1">
    <citation type="submission" date="2016-10" db="EMBL/GenBank/DDBJ databases">
        <authorList>
            <person name="Varghese N."/>
            <person name="Submissions S."/>
        </authorList>
    </citation>
    <scope>NUCLEOTIDE SEQUENCE [LARGE SCALE GENOMIC DNA]</scope>
    <source>
        <strain evidence="14">KCTC 32247</strain>
    </source>
</reference>
<dbReference type="STRING" id="1392877.SAMN05216221_2713"/>
<sequence length="182" mass="18830">MTAQTGQVPESCGGAASTVRWRQCGFTLIELMVTLAVVAVLASIAMPSFNEFSLSSRLRSYANSLAASAQLARSEAIKRSRSVTLCASSNGTSCGGTWEQGWIVLSEGTVLHRQEALAAGYQITAADLTSIAFTPSGVGATQATLRICRFSPSAGSQERVVSISATGRTAVSKTTDGTCPTG</sequence>
<comment type="subcellular location">
    <subcellularLocation>
        <location evidence="1">Cell inner membrane</location>
        <topology evidence="1">Single-pass membrane protein</topology>
    </subcellularLocation>
</comment>
<keyword evidence="6 11" id="KW-0812">Transmembrane</keyword>
<keyword evidence="8 11" id="KW-0472">Membrane</keyword>
<dbReference type="GO" id="GO:0005886">
    <property type="term" value="C:plasma membrane"/>
    <property type="evidence" value="ECO:0007669"/>
    <property type="project" value="UniProtKB-SubCell"/>
</dbReference>
<evidence type="ECO:0000256" key="3">
    <source>
        <dbReference type="ARBA" id="ARBA00022475"/>
    </source>
</evidence>
<dbReference type="Pfam" id="PF07963">
    <property type="entry name" value="N_methyl"/>
    <property type="match status" value="1"/>
</dbReference>
<comment type="similarity">
    <text evidence="9">Belongs to the GSP H family.</text>
</comment>
<evidence type="ECO:0000256" key="5">
    <source>
        <dbReference type="ARBA" id="ARBA00022519"/>
    </source>
</evidence>
<dbReference type="GO" id="GO:0015627">
    <property type="term" value="C:type II protein secretion system complex"/>
    <property type="evidence" value="ECO:0007669"/>
    <property type="project" value="InterPro"/>
</dbReference>
<evidence type="ECO:0000256" key="6">
    <source>
        <dbReference type="ARBA" id="ARBA00022692"/>
    </source>
</evidence>
<dbReference type="GO" id="GO:0015628">
    <property type="term" value="P:protein secretion by the type II secretion system"/>
    <property type="evidence" value="ECO:0007669"/>
    <property type="project" value="InterPro"/>
</dbReference>
<evidence type="ECO:0000313" key="13">
    <source>
        <dbReference type="EMBL" id="SDS81742.1"/>
    </source>
</evidence>